<dbReference type="PANTHER" id="PTHR45458:SF3">
    <property type="entry name" value="CHAIN DEHYDROGENASE (ATSC), PUTATIVE-RELATED"/>
    <property type="match status" value="1"/>
</dbReference>
<dbReference type="InterPro" id="IPR052184">
    <property type="entry name" value="SDR_enzymes"/>
</dbReference>
<dbReference type="PANTHER" id="PTHR45458">
    <property type="entry name" value="SHORT-CHAIN DEHYDROGENASE/REDUCTASE SDR"/>
    <property type="match status" value="1"/>
</dbReference>
<dbReference type="SUPFAM" id="SSF51735">
    <property type="entry name" value="NAD(P)-binding Rossmann-fold domains"/>
    <property type="match status" value="1"/>
</dbReference>
<dbReference type="PRINTS" id="PR00081">
    <property type="entry name" value="GDHRDH"/>
</dbReference>
<dbReference type="PROSITE" id="PS00061">
    <property type="entry name" value="ADH_SHORT"/>
    <property type="match status" value="1"/>
</dbReference>
<gene>
    <name evidence="2" type="ORF">GRF29_19g1764436</name>
</gene>
<keyword evidence="3" id="KW-1185">Reference proteome</keyword>
<dbReference type="GO" id="GO:0016616">
    <property type="term" value="F:oxidoreductase activity, acting on the CH-OH group of donors, NAD or NADP as acceptor"/>
    <property type="evidence" value="ECO:0007669"/>
    <property type="project" value="TreeGrafter"/>
</dbReference>
<evidence type="ECO:0008006" key="4">
    <source>
        <dbReference type="Google" id="ProtNLM"/>
    </source>
</evidence>
<dbReference type="AlphaFoldDB" id="A0AAN6RL28"/>
<accession>A0AAN6RL28</accession>
<sequence>MPSYVVVGASKGLGYQFLRTISEQDSSNIVIGLVRTPEDVQKKIEADGLKNVHIIHGDLDSHVSLNAAAKKTAELTGGALDYLIVNGVYSPVHVYLKTVEDFIDKEDVFLTELKQTMQTNVGGTLFAFNAFLPLVLKSNIRRVAAISSMAALRDYVYDGEDALGIHYATSKAAMNILVAKFAARYKHEGVRFVSLSPGSVKTHPEIPEEFMELVRTPLRRFDPEFKGQLSPAQSVEMCLQVMDELKQEQSGEFLSHHGNKTLWLVER</sequence>
<evidence type="ECO:0000313" key="3">
    <source>
        <dbReference type="Proteomes" id="UP001280581"/>
    </source>
</evidence>
<dbReference type="Gene3D" id="3.40.50.720">
    <property type="entry name" value="NAD(P)-binding Rossmann-like Domain"/>
    <property type="match status" value="1"/>
</dbReference>
<proteinExistence type="predicted"/>
<dbReference type="InterPro" id="IPR036291">
    <property type="entry name" value="NAD(P)-bd_dom_sf"/>
</dbReference>
<evidence type="ECO:0000256" key="1">
    <source>
        <dbReference type="ARBA" id="ARBA00022857"/>
    </source>
</evidence>
<name>A0AAN6RL28_9PLEO</name>
<dbReference type="InterPro" id="IPR020904">
    <property type="entry name" value="Sc_DH/Rdtase_CS"/>
</dbReference>
<dbReference type="Pfam" id="PF00106">
    <property type="entry name" value="adh_short"/>
    <property type="match status" value="1"/>
</dbReference>
<keyword evidence="1" id="KW-0521">NADP</keyword>
<comment type="caution">
    <text evidence="2">The sequence shown here is derived from an EMBL/GenBank/DDBJ whole genome shotgun (WGS) entry which is preliminary data.</text>
</comment>
<evidence type="ECO:0000313" key="2">
    <source>
        <dbReference type="EMBL" id="KAK3214956.1"/>
    </source>
</evidence>
<organism evidence="2 3">
    <name type="scientific">Pseudopithomyces chartarum</name>
    <dbReference type="NCBI Taxonomy" id="1892770"/>
    <lineage>
        <taxon>Eukaryota</taxon>
        <taxon>Fungi</taxon>
        <taxon>Dikarya</taxon>
        <taxon>Ascomycota</taxon>
        <taxon>Pezizomycotina</taxon>
        <taxon>Dothideomycetes</taxon>
        <taxon>Pleosporomycetidae</taxon>
        <taxon>Pleosporales</taxon>
        <taxon>Massarineae</taxon>
        <taxon>Didymosphaeriaceae</taxon>
        <taxon>Pseudopithomyces</taxon>
    </lineage>
</organism>
<protein>
    <recommendedName>
        <fullName evidence="4">NAD(P)-binding protein</fullName>
    </recommendedName>
</protein>
<dbReference type="Proteomes" id="UP001280581">
    <property type="component" value="Unassembled WGS sequence"/>
</dbReference>
<dbReference type="EMBL" id="WVTA01000003">
    <property type="protein sequence ID" value="KAK3214956.1"/>
    <property type="molecule type" value="Genomic_DNA"/>
</dbReference>
<dbReference type="InterPro" id="IPR002347">
    <property type="entry name" value="SDR_fam"/>
</dbReference>
<reference evidence="2 3" key="1">
    <citation type="submission" date="2021-02" db="EMBL/GenBank/DDBJ databases">
        <title>Genome assembly of Pseudopithomyces chartarum.</title>
        <authorList>
            <person name="Jauregui R."/>
            <person name="Singh J."/>
            <person name="Voisey C."/>
        </authorList>
    </citation>
    <scope>NUCLEOTIDE SEQUENCE [LARGE SCALE GENOMIC DNA]</scope>
    <source>
        <strain evidence="2 3">AGR01</strain>
    </source>
</reference>